<dbReference type="InterPro" id="IPR029013">
    <property type="entry name" value="HP0062-like_sf"/>
</dbReference>
<comment type="caution">
    <text evidence="1">The sequence shown here is derived from an EMBL/GenBank/DDBJ whole genome shotgun (WGS) entry which is preliminary data.</text>
</comment>
<dbReference type="Gene3D" id="1.10.287.850">
    <property type="entry name" value="HP0062-like domain"/>
    <property type="match status" value="1"/>
</dbReference>
<proteinExistence type="predicted"/>
<keyword evidence="2" id="KW-1185">Reference proteome</keyword>
<dbReference type="EMBL" id="JALKFT010000026">
    <property type="protein sequence ID" value="MCK9878099.1"/>
    <property type="molecule type" value="Genomic_DNA"/>
</dbReference>
<dbReference type="SUPFAM" id="SSF158414">
    <property type="entry name" value="HP0062-like"/>
    <property type="match status" value="1"/>
</dbReference>
<reference evidence="1 2" key="1">
    <citation type="submission" date="2022-04" db="EMBL/GenBank/DDBJ databases">
        <title>Genome diversity in the genus Frankia.</title>
        <authorList>
            <person name="Carlos-Shanley C."/>
            <person name="Hahn D."/>
        </authorList>
    </citation>
    <scope>NUCLEOTIDE SEQUENCE [LARGE SCALE GENOMIC DNA]</scope>
    <source>
        <strain evidence="1 2">Ag45/Mut15</strain>
    </source>
</reference>
<sequence length="87" mass="9978">MASIRVDPDQLEEFANHVVEFGTTMSDRILKLQTHFDGLDWEDVQRERFADLVDEHSKRLIALVETVGELTPALHAKISPLRDYLGM</sequence>
<evidence type="ECO:0008006" key="3">
    <source>
        <dbReference type="Google" id="ProtNLM"/>
    </source>
</evidence>
<accession>A0ABT0K2P7</accession>
<protein>
    <recommendedName>
        <fullName evidence="3">WXG100 family type VII secretion target</fullName>
    </recommendedName>
</protein>
<gene>
    <name evidence="1" type="ORF">MXD59_20380</name>
</gene>
<evidence type="ECO:0000313" key="2">
    <source>
        <dbReference type="Proteomes" id="UP001201873"/>
    </source>
</evidence>
<name>A0ABT0K2P7_9ACTN</name>
<evidence type="ECO:0000313" key="1">
    <source>
        <dbReference type="EMBL" id="MCK9878099.1"/>
    </source>
</evidence>
<organism evidence="1 2">
    <name type="scientific">Frankia umida</name>
    <dbReference type="NCBI Taxonomy" id="573489"/>
    <lineage>
        <taxon>Bacteria</taxon>
        <taxon>Bacillati</taxon>
        <taxon>Actinomycetota</taxon>
        <taxon>Actinomycetes</taxon>
        <taxon>Frankiales</taxon>
        <taxon>Frankiaceae</taxon>
        <taxon>Frankia</taxon>
    </lineage>
</organism>
<dbReference type="Proteomes" id="UP001201873">
    <property type="component" value="Unassembled WGS sequence"/>
</dbReference>
<dbReference type="RefSeq" id="WP_248826235.1">
    <property type="nucleotide sequence ID" value="NZ_JALKFT010000026.1"/>
</dbReference>